<evidence type="ECO:0000313" key="2">
    <source>
        <dbReference type="EMBL" id="RKN38499.1"/>
    </source>
</evidence>
<dbReference type="RefSeq" id="WP_120683113.1">
    <property type="nucleotide sequence ID" value="NZ_RBAL01000017.1"/>
</dbReference>
<dbReference type="Pfam" id="PF00932">
    <property type="entry name" value="LTD"/>
    <property type="match status" value="1"/>
</dbReference>
<dbReference type="EMBL" id="RBAL01000017">
    <property type="protein sequence ID" value="RKN38499.1"/>
    <property type="molecule type" value="Genomic_DNA"/>
</dbReference>
<organism evidence="2 3">
    <name type="scientific">Streptomyces hoynatensis</name>
    <dbReference type="NCBI Taxonomy" id="1141874"/>
    <lineage>
        <taxon>Bacteria</taxon>
        <taxon>Bacillati</taxon>
        <taxon>Actinomycetota</taxon>
        <taxon>Actinomycetes</taxon>
        <taxon>Kitasatosporales</taxon>
        <taxon>Streptomycetaceae</taxon>
        <taxon>Streptomyces</taxon>
    </lineage>
</organism>
<dbReference type="PROSITE" id="PS51841">
    <property type="entry name" value="LTD"/>
    <property type="match status" value="1"/>
</dbReference>
<reference evidence="2 3" key="1">
    <citation type="journal article" date="2014" name="Int. J. Syst. Evol. Microbiol.">
        <title>Streptomyces hoynatensis sp. nov., isolated from deep marine sediment.</title>
        <authorList>
            <person name="Veyisoglu A."/>
            <person name="Sahin N."/>
        </authorList>
    </citation>
    <scope>NUCLEOTIDE SEQUENCE [LARGE SCALE GENOMIC DNA]</scope>
    <source>
        <strain evidence="2 3">KCTC 29097</strain>
    </source>
</reference>
<dbReference type="OrthoDB" id="3216799at2"/>
<dbReference type="NCBIfam" id="NF038131">
    <property type="entry name" value="choice_anch_K"/>
    <property type="match status" value="1"/>
</dbReference>
<proteinExistence type="predicted"/>
<evidence type="ECO:0000313" key="3">
    <source>
        <dbReference type="Proteomes" id="UP000272474"/>
    </source>
</evidence>
<keyword evidence="3" id="KW-1185">Reference proteome</keyword>
<protein>
    <submittedName>
        <fullName evidence="2">Lamin tail domain-containing protein</fullName>
    </submittedName>
</protein>
<evidence type="ECO:0000259" key="1">
    <source>
        <dbReference type="PROSITE" id="PS51841"/>
    </source>
</evidence>
<gene>
    <name evidence="2" type="ORF">D7294_23760</name>
</gene>
<comment type="caution">
    <text evidence="2">The sequence shown here is derived from an EMBL/GenBank/DDBJ whole genome shotgun (WGS) entry which is preliminary data.</text>
</comment>
<dbReference type="Proteomes" id="UP000272474">
    <property type="component" value="Unassembled WGS sequence"/>
</dbReference>
<name>A0A3A9YRR0_9ACTN</name>
<dbReference type="InterPro" id="IPR036415">
    <property type="entry name" value="Lamin_tail_dom_sf"/>
</dbReference>
<dbReference type="InterPro" id="IPR047995">
    <property type="entry name" value="Choice_anch_K"/>
</dbReference>
<dbReference type="SUPFAM" id="SSF74853">
    <property type="entry name" value="Lamin A/C globular tail domain"/>
    <property type="match status" value="1"/>
</dbReference>
<dbReference type="AlphaFoldDB" id="A0A3A9YRR0"/>
<dbReference type="InterPro" id="IPR001322">
    <property type="entry name" value="Lamin_tail_dom"/>
</dbReference>
<accession>A0A3A9YRR0</accession>
<sequence>MSTAVTSGSWPSVTADTTTFSGLGTDHVRWGNVADGAKSGYVFRGGTVEVRLDGTEFTLGTFTHENFPIPALPQPQFDVDLTVKVAFEDGTESDFSFRFHHNETPNDGPAPEDLVDLPSFVSPEEVTVDGRKYQVVISGFKQGGQVVRQFVSTEGGANSADIVALFAPAGEPDVVLTHVHFKGQAKNQADEYVEIQNRGSAPADISGWYLGADDAGQDFVFPPGTVLQPGQRIRVYTNEHHPEWGGHSYGINRPIWNNQGDTALLQNTAGETVSAFPYGNKAPTP</sequence>
<dbReference type="Gene3D" id="2.60.40.1260">
    <property type="entry name" value="Lamin Tail domain"/>
    <property type="match status" value="1"/>
</dbReference>
<feature type="domain" description="LTD" evidence="1">
    <location>
        <begin position="177"/>
        <end position="280"/>
    </location>
</feature>